<gene>
    <name evidence="2" type="ORF">MENT_LOCUS44243</name>
</gene>
<evidence type="ECO:0000256" key="1">
    <source>
        <dbReference type="SAM" id="Phobius"/>
    </source>
</evidence>
<accession>A0A6V7WWJ2</accession>
<dbReference type="AlphaFoldDB" id="A0A6V7WWJ2"/>
<comment type="caution">
    <text evidence="2">The sequence shown here is derived from an EMBL/GenBank/DDBJ whole genome shotgun (WGS) entry which is preliminary data.</text>
</comment>
<name>A0A6V7WWJ2_MELEN</name>
<dbReference type="Proteomes" id="UP000580250">
    <property type="component" value="Unassembled WGS sequence"/>
</dbReference>
<evidence type="ECO:0000313" key="2">
    <source>
        <dbReference type="EMBL" id="CAD2191410.1"/>
    </source>
</evidence>
<sequence>MNPDETFSEPVGGWENKTFIAICKKNETVLKIEFDELKEDFIEFKSDFNSRLEFEIKASERRIKNDILKAVQIFVLVLQAVLVIWNIILFLF</sequence>
<keyword evidence="1" id="KW-0472">Membrane</keyword>
<keyword evidence="1" id="KW-1133">Transmembrane helix</keyword>
<protein>
    <submittedName>
        <fullName evidence="2">Uncharacterized protein</fullName>
    </submittedName>
</protein>
<evidence type="ECO:0000313" key="3">
    <source>
        <dbReference type="Proteomes" id="UP000580250"/>
    </source>
</evidence>
<organism evidence="2 3">
    <name type="scientific">Meloidogyne enterolobii</name>
    <name type="common">Root-knot nematode worm</name>
    <name type="synonym">Meloidogyne mayaguensis</name>
    <dbReference type="NCBI Taxonomy" id="390850"/>
    <lineage>
        <taxon>Eukaryota</taxon>
        <taxon>Metazoa</taxon>
        <taxon>Ecdysozoa</taxon>
        <taxon>Nematoda</taxon>
        <taxon>Chromadorea</taxon>
        <taxon>Rhabditida</taxon>
        <taxon>Tylenchina</taxon>
        <taxon>Tylenchomorpha</taxon>
        <taxon>Tylenchoidea</taxon>
        <taxon>Meloidogynidae</taxon>
        <taxon>Meloidogyninae</taxon>
        <taxon>Meloidogyne</taxon>
    </lineage>
</organism>
<reference evidence="2 3" key="1">
    <citation type="submission" date="2020-08" db="EMBL/GenBank/DDBJ databases">
        <authorList>
            <person name="Koutsovoulos G."/>
            <person name="Danchin GJ E."/>
        </authorList>
    </citation>
    <scope>NUCLEOTIDE SEQUENCE [LARGE SCALE GENOMIC DNA]</scope>
</reference>
<dbReference type="EMBL" id="CAJEWN010000877">
    <property type="protein sequence ID" value="CAD2191410.1"/>
    <property type="molecule type" value="Genomic_DNA"/>
</dbReference>
<proteinExistence type="predicted"/>
<keyword evidence="1" id="KW-0812">Transmembrane</keyword>
<feature type="transmembrane region" description="Helical" evidence="1">
    <location>
        <begin position="67"/>
        <end position="91"/>
    </location>
</feature>